<proteinExistence type="predicted"/>
<dbReference type="AlphaFoldDB" id="A0A7K0KII9"/>
<dbReference type="EMBL" id="VUNG01000033">
    <property type="protein sequence ID" value="MST85275.1"/>
    <property type="molecule type" value="Genomic_DNA"/>
</dbReference>
<dbReference type="Proteomes" id="UP000438914">
    <property type="component" value="Unassembled WGS sequence"/>
</dbReference>
<accession>A0A7K0KII9</accession>
<evidence type="ECO:0000313" key="1">
    <source>
        <dbReference type="EMBL" id="MST85275.1"/>
    </source>
</evidence>
<protein>
    <submittedName>
        <fullName evidence="1">Nucleotidyl transferase AbiEii/AbiGii toxin family protein</fullName>
    </submittedName>
</protein>
<dbReference type="RefSeq" id="WP_154534861.1">
    <property type="nucleotide sequence ID" value="NZ_VUNG01000033.1"/>
</dbReference>
<dbReference type="Gene3D" id="3.10.450.620">
    <property type="entry name" value="JHP933, nucleotidyltransferase-like core domain"/>
    <property type="match status" value="1"/>
</dbReference>
<keyword evidence="2" id="KW-1185">Reference proteome</keyword>
<evidence type="ECO:0000313" key="2">
    <source>
        <dbReference type="Proteomes" id="UP000438914"/>
    </source>
</evidence>
<name>A0A7K0KII9_9BACT</name>
<organism evidence="1 2">
    <name type="scientific">Hallella mizrahii</name>
    <dbReference type="NCBI Taxonomy" id="2606637"/>
    <lineage>
        <taxon>Bacteria</taxon>
        <taxon>Pseudomonadati</taxon>
        <taxon>Bacteroidota</taxon>
        <taxon>Bacteroidia</taxon>
        <taxon>Bacteroidales</taxon>
        <taxon>Prevotellaceae</taxon>
        <taxon>Hallella</taxon>
    </lineage>
</organism>
<keyword evidence="1" id="KW-0808">Transferase</keyword>
<sequence length="346" mass="40083">MSNWQKHSLDEMMAMVQSVASQKNIEDNAVEKDWWVTVVLKAIFNTTCGKSLLFKGGTSLSKGWHLINRFSEDIDLAINRDFFETQLNLPFAKCENNNQVKKLRKASRDFIHGTLSKELDIELSKLGIKGYLVENVTETGNPPKPVDHDSDPTVVYVNYGSIFPSSTRLIDPKVKIEISCLSMSEPYEERQIHSLIEDAFPEEDSETGTTIKTVTPSRTFLEKALLLSEELQKDEPRTMRMSRHLYDLDRLMDTDYAAQALHDKELYKAVVEHRRRFYHLGYVNYDNDYPDKIDFIPKGVTLDDFRKDYEVNMIDGYIYGAAKPFPQLMERMEQLLQLFRNVNLSR</sequence>
<reference evidence="1 2" key="1">
    <citation type="submission" date="2019-08" db="EMBL/GenBank/DDBJ databases">
        <title>In-depth cultivation of the pig gut microbiome towards novel bacterial diversity and tailored functional studies.</title>
        <authorList>
            <person name="Wylensek D."/>
            <person name="Hitch T.C.A."/>
            <person name="Clavel T."/>
        </authorList>
    </citation>
    <scope>NUCLEOTIDE SEQUENCE [LARGE SCALE GENOMIC DNA]</scope>
    <source>
        <strain evidence="1 2">LKV-178-WT-2A</strain>
    </source>
</reference>
<dbReference type="GO" id="GO:0016740">
    <property type="term" value="F:transferase activity"/>
    <property type="evidence" value="ECO:0007669"/>
    <property type="project" value="UniProtKB-KW"/>
</dbReference>
<gene>
    <name evidence="1" type="ORF">FYJ73_11465</name>
</gene>
<comment type="caution">
    <text evidence="1">The sequence shown here is derived from an EMBL/GenBank/DDBJ whole genome shotgun (WGS) entry which is preliminary data.</text>
</comment>
<dbReference type="InterPro" id="IPR014942">
    <property type="entry name" value="AbiEii"/>
</dbReference>
<dbReference type="Pfam" id="PF08843">
    <property type="entry name" value="AbiEii"/>
    <property type="match status" value="1"/>
</dbReference>